<dbReference type="SUPFAM" id="SSF56784">
    <property type="entry name" value="HAD-like"/>
    <property type="match status" value="1"/>
</dbReference>
<evidence type="ECO:0000313" key="12">
    <source>
        <dbReference type="EMBL" id="PAK21390.1"/>
    </source>
</evidence>
<dbReference type="GO" id="GO:0055070">
    <property type="term" value="P:copper ion homeostasis"/>
    <property type="evidence" value="ECO:0007669"/>
    <property type="project" value="TreeGrafter"/>
</dbReference>
<dbReference type="GO" id="GO:0005524">
    <property type="term" value="F:ATP binding"/>
    <property type="evidence" value="ECO:0007669"/>
    <property type="project" value="UniProtKB-UniRule"/>
</dbReference>
<dbReference type="InterPro" id="IPR027256">
    <property type="entry name" value="P-typ_ATPase_IB"/>
</dbReference>
<dbReference type="Gene3D" id="3.40.1110.10">
    <property type="entry name" value="Calcium-transporting ATPase, cytoplasmic domain N"/>
    <property type="match status" value="1"/>
</dbReference>
<comment type="similarity">
    <text evidence="2 10">Belongs to the cation transport ATPase (P-type) (TC 3.A.3) family. Type IB subfamily.</text>
</comment>
<comment type="subcellular location">
    <subcellularLocation>
        <location evidence="10">Cell membrane</location>
    </subcellularLocation>
    <subcellularLocation>
        <location evidence="1">Endomembrane system</location>
        <topology evidence="1">Multi-pass membrane protein</topology>
    </subcellularLocation>
</comment>
<dbReference type="InterPro" id="IPR001757">
    <property type="entry name" value="P_typ_ATPase"/>
</dbReference>
<dbReference type="SUPFAM" id="SSF81665">
    <property type="entry name" value="Calcium ATPase, transmembrane domain M"/>
    <property type="match status" value="1"/>
</dbReference>
<feature type="transmembrane region" description="Helical" evidence="10">
    <location>
        <begin position="300"/>
        <end position="319"/>
    </location>
</feature>
<dbReference type="SFLD" id="SFLDS00003">
    <property type="entry name" value="Haloacid_Dehalogenase"/>
    <property type="match status" value="1"/>
</dbReference>
<sequence>MQKTISKKIVFKKKIKQIIRAYYKVINKKYEFIFAWVIALSLLTLFILMIVAKVNYNDTNDMSLMMKVEHPALLVYMAITSFWIQFWLGRSYYVNSYNEIFKWKNLGMNTLIASSTLIAWFYSFILMVLKFVYAEHNIQIMTMEVAFEAGAVIIMILLSGDMISNVIRKKSISDLTALESLRATQAYKIINNQLTLVDLDEVEVGETIVVPKGAQVPLDGIIIKGESLFEQAVLTGESLPVLKAVNDVVIAGSINLNNLIEIKVTKSADDSYLNKIIEKVETIQSEKLPIQKMADKIAKWFTPLVFVIAIAAFLIIYFLGDDLYNLYNNQGLNVNYLLVWNPNNINAESMRISMSIMMLISVLVLACPCALGLAIPLALAVGASKAARHGISINNIESFEKMRLIKAIAFDKTGTLTTGKHLVKDVINEGQEELFLLSLEVNSLHPLAKSIVNYLSQKEQNKNQNLINFDEIKEVANQGLFATYQSNNYDAISWKTAINLNYHFDQKILEKYQQIKANNSGSEIVFAINKKVISIYFFEDELRKDVEVALAALKKKNIKIFLITGDNQKNADLLNKRLNFDGIFANVTPNNKAEIISKLQSEYQNVAFAGDGINDLLALETANFKIAMNEGSDAAKSIADVILVNPNIENVALSIKIISQIRLFVKINFSWAFFYNIVFLPIAIFGFVNPIVGSLLMALSSISVLLNSLIYKLKKVSKK</sequence>
<dbReference type="InterPro" id="IPR023298">
    <property type="entry name" value="ATPase_P-typ_TM_dom_sf"/>
</dbReference>
<dbReference type="PANTHER" id="PTHR43520">
    <property type="entry name" value="ATP7, ISOFORM B"/>
    <property type="match status" value="1"/>
</dbReference>
<dbReference type="SUPFAM" id="SSF81653">
    <property type="entry name" value="Calcium ATPase, transduction domain A"/>
    <property type="match status" value="1"/>
</dbReference>
<evidence type="ECO:0000259" key="11">
    <source>
        <dbReference type="Pfam" id="PF00122"/>
    </source>
</evidence>
<evidence type="ECO:0000313" key="13">
    <source>
        <dbReference type="Proteomes" id="UP000216943"/>
    </source>
</evidence>
<evidence type="ECO:0000256" key="6">
    <source>
        <dbReference type="ARBA" id="ARBA00022840"/>
    </source>
</evidence>
<dbReference type="InterPro" id="IPR008250">
    <property type="entry name" value="ATPase_P-typ_transduc_dom_A_sf"/>
</dbReference>
<dbReference type="InterPro" id="IPR023214">
    <property type="entry name" value="HAD_sf"/>
</dbReference>
<dbReference type="InterPro" id="IPR059000">
    <property type="entry name" value="ATPase_P-type_domA"/>
</dbReference>
<evidence type="ECO:0000256" key="10">
    <source>
        <dbReference type="RuleBase" id="RU362081"/>
    </source>
</evidence>
<dbReference type="GO" id="GO:0043682">
    <property type="term" value="F:P-type divalent copper transporter activity"/>
    <property type="evidence" value="ECO:0007669"/>
    <property type="project" value="TreeGrafter"/>
</dbReference>
<dbReference type="InterPro" id="IPR023299">
    <property type="entry name" value="ATPase_P-typ_cyto_dom_N"/>
</dbReference>
<feature type="domain" description="P-type ATPase A" evidence="11">
    <location>
        <begin position="181"/>
        <end position="281"/>
    </location>
</feature>
<evidence type="ECO:0000256" key="3">
    <source>
        <dbReference type="ARBA" id="ARBA00022692"/>
    </source>
</evidence>
<accession>A0A269TJM5</accession>
<gene>
    <name evidence="12" type="ORF">CJJ23_01940</name>
</gene>
<keyword evidence="7" id="KW-1278">Translocase</keyword>
<dbReference type="InterPro" id="IPR018303">
    <property type="entry name" value="ATPase_P-typ_P_site"/>
</dbReference>
<keyword evidence="4 10" id="KW-0479">Metal-binding</keyword>
<dbReference type="GO" id="GO:0016887">
    <property type="term" value="F:ATP hydrolysis activity"/>
    <property type="evidence" value="ECO:0007669"/>
    <property type="project" value="InterPro"/>
</dbReference>
<keyword evidence="10" id="KW-1003">Cell membrane</keyword>
<feature type="transmembrane region" description="Helical" evidence="10">
    <location>
        <begin position="663"/>
        <end position="685"/>
    </location>
</feature>
<dbReference type="OrthoDB" id="9813266at2"/>
<keyword evidence="6 10" id="KW-0067">ATP-binding</keyword>
<dbReference type="PRINTS" id="PR00119">
    <property type="entry name" value="CATATPASE"/>
</dbReference>
<dbReference type="GO" id="GO:0005886">
    <property type="term" value="C:plasma membrane"/>
    <property type="evidence" value="ECO:0007669"/>
    <property type="project" value="UniProtKB-SubCell"/>
</dbReference>
<dbReference type="Gene3D" id="2.70.150.10">
    <property type="entry name" value="Calcium-transporting ATPase, cytoplasmic transduction domain A"/>
    <property type="match status" value="1"/>
</dbReference>
<dbReference type="InterPro" id="IPR044492">
    <property type="entry name" value="P_typ_ATPase_HD_dom"/>
</dbReference>
<feature type="transmembrane region" description="Helical" evidence="10">
    <location>
        <begin position="110"/>
        <end position="133"/>
    </location>
</feature>
<feature type="transmembrane region" description="Helical" evidence="10">
    <location>
        <begin position="145"/>
        <end position="163"/>
    </location>
</feature>
<feature type="transmembrane region" description="Helical" evidence="10">
    <location>
        <begin position="72"/>
        <end position="89"/>
    </location>
</feature>
<dbReference type="GO" id="GO:0012505">
    <property type="term" value="C:endomembrane system"/>
    <property type="evidence" value="ECO:0007669"/>
    <property type="project" value="UniProtKB-SubCell"/>
</dbReference>
<feature type="transmembrane region" description="Helical" evidence="10">
    <location>
        <begin position="32"/>
        <end position="52"/>
    </location>
</feature>
<feature type="transmembrane region" description="Helical" evidence="10">
    <location>
        <begin position="356"/>
        <end position="381"/>
    </location>
</feature>
<comment type="caution">
    <text evidence="12">The sequence shown here is derived from an EMBL/GenBank/DDBJ whole genome shotgun (WGS) entry which is preliminary data.</text>
</comment>
<proteinExistence type="inferred from homology"/>
<dbReference type="NCBIfam" id="TIGR01494">
    <property type="entry name" value="ATPase_P-type"/>
    <property type="match status" value="2"/>
</dbReference>
<dbReference type="SFLD" id="SFLDF00027">
    <property type="entry name" value="p-type_atpase"/>
    <property type="match status" value="1"/>
</dbReference>
<dbReference type="Gene3D" id="3.40.50.1000">
    <property type="entry name" value="HAD superfamily/HAD-like"/>
    <property type="match status" value="1"/>
</dbReference>
<feature type="transmembrane region" description="Helical" evidence="10">
    <location>
        <begin position="691"/>
        <end position="711"/>
    </location>
</feature>
<evidence type="ECO:0000256" key="9">
    <source>
        <dbReference type="ARBA" id="ARBA00023136"/>
    </source>
</evidence>
<dbReference type="AlphaFoldDB" id="A0A269TJM5"/>
<protein>
    <recommendedName>
        <fullName evidence="11">P-type ATPase A domain-containing protein</fullName>
    </recommendedName>
</protein>
<keyword evidence="3 10" id="KW-0812">Transmembrane</keyword>
<dbReference type="PANTHER" id="PTHR43520:SF8">
    <property type="entry name" value="P-TYPE CU(+) TRANSPORTER"/>
    <property type="match status" value="1"/>
</dbReference>
<organism evidence="12 13">
    <name type="scientific">Mycoplasmopsis agassizii</name>
    <dbReference type="NCBI Taxonomy" id="33922"/>
    <lineage>
        <taxon>Bacteria</taxon>
        <taxon>Bacillati</taxon>
        <taxon>Mycoplasmatota</taxon>
        <taxon>Mycoplasmoidales</taxon>
        <taxon>Metamycoplasmataceae</taxon>
        <taxon>Mycoplasmopsis</taxon>
    </lineage>
</organism>
<evidence type="ECO:0000256" key="5">
    <source>
        <dbReference type="ARBA" id="ARBA00022741"/>
    </source>
</evidence>
<evidence type="ECO:0000256" key="1">
    <source>
        <dbReference type="ARBA" id="ARBA00004127"/>
    </source>
</evidence>
<dbReference type="PROSITE" id="PS00154">
    <property type="entry name" value="ATPASE_E1_E2"/>
    <property type="match status" value="1"/>
</dbReference>
<dbReference type="InterPro" id="IPR036412">
    <property type="entry name" value="HAD-like_sf"/>
</dbReference>
<name>A0A269TJM5_9BACT</name>
<reference evidence="13" key="1">
    <citation type="submission" date="2017-08" db="EMBL/GenBank/DDBJ databases">
        <authorList>
            <person name="Alvarez-Ponce D."/>
            <person name="Weitzman C.L."/>
            <person name="Tillett R.L."/>
            <person name="Sandmeier F.C."/>
            <person name="Tracy C.R."/>
        </authorList>
    </citation>
    <scope>NUCLEOTIDE SEQUENCE [LARGE SCALE GENOMIC DNA]</scope>
    <source>
        <strain evidence="13">723</strain>
    </source>
</reference>
<dbReference type="SFLD" id="SFLDG00002">
    <property type="entry name" value="C1.7:_P-type_atpase_like"/>
    <property type="match status" value="1"/>
</dbReference>
<evidence type="ECO:0000256" key="2">
    <source>
        <dbReference type="ARBA" id="ARBA00006024"/>
    </source>
</evidence>
<evidence type="ECO:0000256" key="8">
    <source>
        <dbReference type="ARBA" id="ARBA00022989"/>
    </source>
</evidence>
<evidence type="ECO:0000256" key="7">
    <source>
        <dbReference type="ARBA" id="ARBA00022967"/>
    </source>
</evidence>
<dbReference type="EMBL" id="NQNY01000005">
    <property type="protein sequence ID" value="PAK21390.1"/>
    <property type="molecule type" value="Genomic_DNA"/>
</dbReference>
<keyword evidence="9 10" id="KW-0472">Membrane</keyword>
<keyword evidence="5 10" id="KW-0547">Nucleotide-binding</keyword>
<evidence type="ECO:0000256" key="4">
    <source>
        <dbReference type="ARBA" id="ARBA00022723"/>
    </source>
</evidence>
<dbReference type="NCBIfam" id="TIGR01525">
    <property type="entry name" value="ATPase-IB_hvy"/>
    <property type="match status" value="1"/>
</dbReference>
<dbReference type="Pfam" id="PF00122">
    <property type="entry name" value="E1-E2_ATPase"/>
    <property type="match status" value="1"/>
</dbReference>
<dbReference type="Proteomes" id="UP000216943">
    <property type="component" value="Unassembled WGS sequence"/>
</dbReference>
<dbReference type="GO" id="GO:0005507">
    <property type="term" value="F:copper ion binding"/>
    <property type="evidence" value="ECO:0007669"/>
    <property type="project" value="TreeGrafter"/>
</dbReference>
<dbReference type="RefSeq" id="WP_095334699.1">
    <property type="nucleotide sequence ID" value="NZ_NQNY01000005.1"/>
</dbReference>
<keyword evidence="8 10" id="KW-1133">Transmembrane helix</keyword>
<dbReference type="Pfam" id="PF00702">
    <property type="entry name" value="Hydrolase"/>
    <property type="match status" value="1"/>
</dbReference>